<dbReference type="SUPFAM" id="SSF50156">
    <property type="entry name" value="PDZ domain-like"/>
    <property type="match status" value="1"/>
</dbReference>
<gene>
    <name evidence="3" type="ORF">DSPE1174_LOCUS29009</name>
</gene>
<dbReference type="Pfam" id="PF04564">
    <property type="entry name" value="U-box"/>
    <property type="match status" value="1"/>
</dbReference>
<feature type="domain" description="U-box" evidence="2">
    <location>
        <begin position="32"/>
        <end position="111"/>
    </location>
</feature>
<dbReference type="SMART" id="SM00228">
    <property type="entry name" value="PDZ"/>
    <property type="match status" value="1"/>
</dbReference>
<dbReference type="GO" id="GO:0004842">
    <property type="term" value="F:ubiquitin-protein transferase activity"/>
    <property type="evidence" value="ECO:0007669"/>
    <property type="project" value="InterPro"/>
</dbReference>
<reference evidence="3" key="1">
    <citation type="submission" date="2021-01" db="EMBL/GenBank/DDBJ databases">
        <authorList>
            <person name="Corre E."/>
            <person name="Pelletier E."/>
            <person name="Niang G."/>
            <person name="Scheremetjew M."/>
            <person name="Finn R."/>
            <person name="Kale V."/>
            <person name="Holt S."/>
            <person name="Cochrane G."/>
            <person name="Meng A."/>
            <person name="Brown T."/>
            <person name="Cohen L."/>
        </authorList>
    </citation>
    <scope>NUCLEOTIDE SEQUENCE</scope>
    <source>
        <strain evidence="3">CCMP1381</strain>
    </source>
</reference>
<name>A0A7S2H134_9STRA</name>
<dbReference type="Gene3D" id="2.30.42.10">
    <property type="match status" value="1"/>
</dbReference>
<dbReference type="EMBL" id="HBGS01055802">
    <property type="protein sequence ID" value="CAD9477450.1"/>
    <property type="molecule type" value="Transcribed_RNA"/>
</dbReference>
<dbReference type="PROSITE" id="PS51698">
    <property type="entry name" value="U_BOX"/>
    <property type="match status" value="1"/>
</dbReference>
<sequence length="252" mass="28059">MHEQLSFGYKQQPENCEERIEQEAEFVFCERRVPWTYECPITLEVMHDPVRAADGVIYERAAIQAWFDKEAAQGEFPRSPCTGMPMTSKSFTTQSTLASQIRIWRNADTTGRGNGCRSYTGLATGLNTVKEDAFQMMSPIDENLEVTLDKFGECAGIIALGEESTRSTLPMPILVSRILPSSAAANLGIQRGDQFVAMNGKPLKGGLTGTEFANMLAAAERPLKLSLARKRDDVDVEILFRRMKGKSRRVLI</sequence>
<dbReference type="PANTHER" id="PTHR46573">
    <property type="entry name" value="WD REPEAT, SAM AND U-BOX DOMAIN-CONTAINING PROTEIN 1"/>
    <property type="match status" value="1"/>
</dbReference>
<dbReference type="InterPro" id="IPR001478">
    <property type="entry name" value="PDZ"/>
</dbReference>
<evidence type="ECO:0008006" key="4">
    <source>
        <dbReference type="Google" id="ProtNLM"/>
    </source>
</evidence>
<dbReference type="CDD" id="cd00136">
    <property type="entry name" value="PDZ_canonical"/>
    <property type="match status" value="1"/>
</dbReference>
<dbReference type="CDD" id="cd16655">
    <property type="entry name" value="RING-Ubox_WDSUB1-like"/>
    <property type="match status" value="1"/>
</dbReference>
<evidence type="ECO:0000313" key="3">
    <source>
        <dbReference type="EMBL" id="CAD9477450.1"/>
    </source>
</evidence>
<organism evidence="3">
    <name type="scientific">Octactis speculum</name>
    <dbReference type="NCBI Taxonomy" id="3111310"/>
    <lineage>
        <taxon>Eukaryota</taxon>
        <taxon>Sar</taxon>
        <taxon>Stramenopiles</taxon>
        <taxon>Ochrophyta</taxon>
        <taxon>Dictyochophyceae</taxon>
        <taxon>Dictyochales</taxon>
        <taxon>Dictyochaceae</taxon>
        <taxon>Octactis</taxon>
    </lineage>
</organism>
<dbReference type="InterPro" id="IPR036034">
    <property type="entry name" value="PDZ_sf"/>
</dbReference>
<dbReference type="InterPro" id="IPR013083">
    <property type="entry name" value="Znf_RING/FYVE/PHD"/>
</dbReference>
<dbReference type="Pfam" id="PF00595">
    <property type="entry name" value="PDZ"/>
    <property type="match status" value="1"/>
</dbReference>
<dbReference type="InterPro" id="IPR052085">
    <property type="entry name" value="WD-SAM-U-box"/>
</dbReference>
<protein>
    <recommendedName>
        <fullName evidence="4">RING-type E3 ubiquitin transferase</fullName>
    </recommendedName>
</protein>
<evidence type="ECO:0000259" key="2">
    <source>
        <dbReference type="PROSITE" id="PS51698"/>
    </source>
</evidence>
<dbReference type="InterPro" id="IPR003613">
    <property type="entry name" value="Ubox_domain"/>
</dbReference>
<dbReference type="SUPFAM" id="SSF57850">
    <property type="entry name" value="RING/U-box"/>
    <property type="match status" value="1"/>
</dbReference>
<dbReference type="PANTHER" id="PTHR46573:SF1">
    <property type="entry name" value="WD REPEAT, SAM AND U-BOX DOMAIN-CONTAINING PROTEIN 1"/>
    <property type="match status" value="1"/>
</dbReference>
<proteinExistence type="predicted"/>
<dbReference type="SMART" id="SM00504">
    <property type="entry name" value="Ubox"/>
    <property type="match status" value="1"/>
</dbReference>
<accession>A0A7S2H134</accession>
<feature type="domain" description="PDZ" evidence="1">
    <location>
        <begin position="143"/>
        <end position="231"/>
    </location>
</feature>
<dbReference type="Gene3D" id="3.30.40.10">
    <property type="entry name" value="Zinc/RING finger domain, C3HC4 (zinc finger)"/>
    <property type="match status" value="1"/>
</dbReference>
<dbReference type="GO" id="GO:0016567">
    <property type="term" value="P:protein ubiquitination"/>
    <property type="evidence" value="ECO:0007669"/>
    <property type="project" value="InterPro"/>
</dbReference>
<dbReference type="AlphaFoldDB" id="A0A7S2H134"/>
<dbReference type="PROSITE" id="PS50106">
    <property type="entry name" value="PDZ"/>
    <property type="match status" value="1"/>
</dbReference>
<evidence type="ECO:0000259" key="1">
    <source>
        <dbReference type="PROSITE" id="PS50106"/>
    </source>
</evidence>